<name>A0AAE3EK85_9FLAO</name>
<dbReference type="RefSeq" id="WP_237238130.1">
    <property type="nucleotide sequence ID" value="NZ_JAKKDU010000001.1"/>
</dbReference>
<protein>
    <submittedName>
        <fullName evidence="2">Tetratricopeptide repeat protein</fullName>
    </submittedName>
</protein>
<dbReference type="InterPro" id="IPR011990">
    <property type="entry name" value="TPR-like_helical_dom_sf"/>
</dbReference>
<evidence type="ECO:0000313" key="2">
    <source>
        <dbReference type="EMBL" id="MCF7566795.1"/>
    </source>
</evidence>
<accession>A0AAE3EK85</accession>
<organism evidence="2 3">
    <name type="scientific">Wocania arenilitoris</name>
    <dbReference type="NCBI Taxonomy" id="2044858"/>
    <lineage>
        <taxon>Bacteria</taxon>
        <taxon>Pseudomonadati</taxon>
        <taxon>Bacteroidota</taxon>
        <taxon>Flavobacteriia</taxon>
        <taxon>Flavobacteriales</taxon>
        <taxon>Flavobacteriaceae</taxon>
        <taxon>Wocania</taxon>
    </lineage>
</organism>
<keyword evidence="3" id="KW-1185">Reference proteome</keyword>
<evidence type="ECO:0000256" key="1">
    <source>
        <dbReference type="SAM" id="Coils"/>
    </source>
</evidence>
<dbReference type="EMBL" id="JAKKDU010000001">
    <property type="protein sequence ID" value="MCF7566795.1"/>
    <property type="molecule type" value="Genomic_DNA"/>
</dbReference>
<dbReference type="Gene3D" id="1.25.40.10">
    <property type="entry name" value="Tetratricopeptide repeat domain"/>
    <property type="match status" value="3"/>
</dbReference>
<dbReference type="PROSITE" id="PS51257">
    <property type="entry name" value="PROKAR_LIPOPROTEIN"/>
    <property type="match status" value="1"/>
</dbReference>
<keyword evidence="1" id="KW-0175">Coiled coil</keyword>
<comment type="caution">
    <text evidence="2">The sequence shown here is derived from an EMBL/GenBank/DDBJ whole genome shotgun (WGS) entry which is preliminary data.</text>
</comment>
<dbReference type="AlphaFoldDB" id="A0AAE3EK85"/>
<dbReference type="InterPro" id="IPR019734">
    <property type="entry name" value="TPR_rpt"/>
</dbReference>
<dbReference type="Proteomes" id="UP001199795">
    <property type="component" value="Unassembled WGS sequence"/>
</dbReference>
<sequence>MKVPIKAILLIVFYIVMVTGCSRKKDNFVSRNYHAVTAEFNALYNGYLALEQGRNSLNESYNDDYWEILPIERMQIQEDIVLPGQSKNENFNRAEEKAVKAIQKHSINIEGREKNPQIDEAYLLLGKARYFDQRFVPALAAFNNILNKYPTSDKINQVKIWREKANIRLENNEIAIKKLKRLLDEEELEDQDLADATSILAQAYLNTKSVDSAITQLEIAANATKNNDERGRYRFIQGQLYNTLGYKDSANIAFDKVIELNRKTPRIYMISAHIEKIKNFDYETGDKYALLEHLTELEENRENRPYLDKIYHQIGEHYLKNQSDSLAVTYYNKSLRTNSQDKLLVAKNYETLGDMNFDKSMYEVAGNYYDSTMASLVLNSKPYRVIKRKRDNLEDVIYYENIARVNDSILQLVNFSETERLEYFESFVEALKIKDEEEKAKAEAAERNAAGLATIDNKIGNQSQNNAAPNQAALFYFYNPTTVAYGKNEFIKIWGNRTLEDNWRWANKTTSSAGNNASDINIVDTASDEERLDPQFYISKIPTEEKAIDSISKERNFAYYQLGLIYKEKFKEYNLSKNKFQNLLSSNPEERLILLSKYNLYKIYQLLGENDEALIAKNEIVTNYPDSRYATILNNPDLANLKDENSPENIYEAIYTQHENQQYAEVISKCENYINVFDGDPIVSKFELLKATATGRLFGYEAYKKAINYVAITFANTEEGKQAQKIEEELLPKISATDFIEETEDVSTNFKVIYKFENTELENIEMFQKTLDSVLKNIKYYNLKTSVDVYNPNTTFVIIHGLKNAQVAKTFDQLLTKEDKQKITKPYFAISSANYQIVQIHKNLDTYLSLSNK</sequence>
<dbReference type="Pfam" id="PF13174">
    <property type="entry name" value="TPR_6"/>
    <property type="match status" value="1"/>
</dbReference>
<evidence type="ECO:0000313" key="3">
    <source>
        <dbReference type="Proteomes" id="UP001199795"/>
    </source>
</evidence>
<dbReference type="SUPFAM" id="SSF48452">
    <property type="entry name" value="TPR-like"/>
    <property type="match status" value="1"/>
</dbReference>
<reference evidence="2" key="1">
    <citation type="submission" date="2022-01" db="EMBL/GenBank/DDBJ databases">
        <title>Draft genome sequence of Sabulilitoribacter arenilitoris KCTC 52401.</title>
        <authorList>
            <person name="Oh J.-S."/>
        </authorList>
    </citation>
    <scope>NUCLEOTIDE SEQUENCE</scope>
    <source>
        <strain evidence="2">HMF6543</strain>
    </source>
</reference>
<dbReference type="SMART" id="SM00028">
    <property type="entry name" value="TPR"/>
    <property type="match status" value="4"/>
</dbReference>
<gene>
    <name evidence="2" type="ORF">L3X37_00235</name>
</gene>
<proteinExistence type="predicted"/>
<feature type="coiled-coil region" evidence="1">
    <location>
        <begin position="162"/>
        <end position="196"/>
    </location>
</feature>